<dbReference type="InterPro" id="IPR014716">
    <property type="entry name" value="Fibrinogen_a/b/g_C_1"/>
</dbReference>
<proteinExistence type="predicted"/>
<name>A0A382UMD5_9ZZZZ</name>
<reference evidence="1" key="1">
    <citation type="submission" date="2018-05" db="EMBL/GenBank/DDBJ databases">
        <authorList>
            <person name="Lanie J.A."/>
            <person name="Ng W.-L."/>
            <person name="Kazmierczak K.M."/>
            <person name="Andrzejewski T.M."/>
            <person name="Davidsen T.M."/>
            <person name="Wayne K.J."/>
            <person name="Tettelin H."/>
            <person name="Glass J.I."/>
            <person name="Rusch D."/>
            <person name="Podicherti R."/>
            <person name="Tsui H.-C.T."/>
            <person name="Winkler M.E."/>
        </authorList>
    </citation>
    <scope>NUCLEOTIDE SEQUENCE</scope>
</reference>
<evidence type="ECO:0008006" key="2">
    <source>
        <dbReference type="Google" id="ProtNLM"/>
    </source>
</evidence>
<dbReference type="AlphaFoldDB" id="A0A382UMD5"/>
<dbReference type="SUPFAM" id="SSF56496">
    <property type="entry name" value="Fibrinogen C-terminal domain-like"/>
    <property type="match status" value="1"/>
</dbReference>
<evidence type="ECO:0000313" key="1">
    <source>
        <dbReference type="EMBL" id="SVD35419.1"/>
    </source>
</evidence>
<protein>
    <recommendedName>
        <fullName evidence="2">Fibrinogen C-terminal domain-containing protein</fullName>
    </recommendedName>
</protein>
<dbReference type="Gene3D" id="3.90.215.10">
    <property type="entry name" value="Gamma Fibrinogen, chain A, domain 1"/>
    <property type="match status" value="1"/>
</dbReference>
<dbReference type="NCBIfam" id="NF040941">
    <property type="entry name" value="GGGWT_bact"/>
    <property type="match status" value="1"/>
</dbReference>
<dbReference type="EMBL" id="UINC01145348">
    <property type="protein sequence ID" value="SVD35419.1"/>
    <property type="molecule type" value="Genomic_DNA"/>
</dbReference>
<accession>A0A382UMD5</accession>
<organism evidence="1">
    <name type="scientific">marine metagenome</name>
    <dbReference type="NCBI Taxonomy" id="408172"/>
    <lineage>
        <taxon>unclassified sequences</taxon>
        <taxon>metagenomes</taxon>
        <taxon>ecological metagenomes</taxon>
    </lineage>
</organism>
<sequence>MKKFVITAILFIISWELNAQVALPTFQGVQKPPPLITSCEEYLAANSGSSDGLYNIDIDEDGTNETVYCDMTAGGYTIENAGFGDHEETYSGWYMLKSSEYTAAVAGAVAYFYNENGGFINLGSSWNSGNCCIISGSDNNLYYSFDGGNYMYPANTSGVTKCNSGYSDSYYKLTKSSPSTLHFSTLTQSQVQNIGTSNSCSDNGNPAIFIKRSL</sequence>
<gene>
    <name evidence="1" type="ORF">METZ01_LOCUS388273</name>
</gene>
<dbReference type="InterPro" id="IPR036056">
    <property type="entry name" value="Fibrinogen-like_C"/>
</dbReference>